<organism evidence="1 2">
    <name type="scientific">Melastoma candidum</name>
    <dbReference type="NCBI Taxonomy" id="119954"/>
    <lineage>
        <taxon>Eukaryota</taxon>
        <taxon>Viridiplantae</taxon>
        <taxon>Streptophyta</taxon>
        <taxon>Embryophyta</taxon>
        <taxon>Tracheophyta</taxon>
        <taxon>Spermatophyta</taxon>
        <taxon>Magnoliopsida</taxon>
        <taxon>eudicotyledons</taxon>
        <taxon>Gunneridae</taxon>
        <taxon>Pentapetalae</taxon>
        <taxon>rosids</taxon>
        <taxon>malvids</taxon>
        <taxon>Myrtales</taxon>
        <taxon>Melastomataceae</taxon>
        <taxon>Melastomatoideae</taxon>
        <taxon>Melastomateae</taxon>
        <taxon>Melastoma</taxon>
    </lineage>
</organism>
<sequence>MRPVGIVNPFAERTSLRAARDLGLNVPERHSCQCHHFIFRHQCLHPEKSLAEGRQVHVYVKFNGLEDNEFLKAKLVNMYMSCGSPEDGRRIFDTGSSTTTYLYNALMRGAVIAGGQQYRGVMSTFSEMQELGIDCTEYTYSCLISSILKTCLVDMYFKCGKVKLGCHVFEETEDGTSFSGEQ</sequence>
<dbReference type="Proteomes" id="UP001057402">
    <property type="component" value="Chromosome 6"/>
</dbReference>
<accession>A0ACB9QGC9</accession>
<evidence type="ECO:0000313" key="2">
    <source>
        <dbReference type="Proteomes" id="UP001057402"/>
    </source>
</evidence>
<evidence type="ECO:0000313" key="1">
    <source>
        <dbReference type="EMBL" id="KAI4365515.1"/>
    </source>
</evidence>
<comment type="caution">
    <text evidence="1">The sequence shown here is derived from an EMBL/GenBank/DDBJ whole genome shotgun (WGS) entry which is preliminary data.</text>
</comment>
<dbReference type="EMBL" id="CM042885">
    <property type="protein sequence ID" value="KAI4365515.1"/>
    <property type="molecule type" value="Genomic_DNA"/>
</dbReference>
<gene>
    <name evidence="1" type="ORF">MLD38_021494</name>
</gene>
<protein>
    <submittedName>
        <fullName evidence="1">Uncharacterized protein</fullName>
    </submittedName>
</protein>
<reference evidence="2" key="1">
    <citation type="journal article" date="2023" name="Front. Plant Sci.">
        <title>Chromosomal-level genome assembly of Melastoma candidum provides insights into trichome evolution.</title>
        <authorList>
            <person name="Zhong Y."/>
            <person name="Wu W."/>
            <person name="Sun C."/>
            <person name="Zou P."/>
            <person name="Liu Y."/>
            <person name="Dai S."/>
            <person name="Zhou R."/>
        </authorList>
    </citation>
    <scope>NUCLEOTIDE SEQUENCE [LARGE SCALE GENOMIC DNA]</scope>
</reference>
<proteinExistence type="predicted"/>
<name>A0ACB9QGC9_9MYRT</name>
<keyword evidence="2" id="KW-1185">Reference proteome</keyword>